<keyword evidence="7" id="KW-1185">Reference proteome</keyword>
<evidence type="ECO:0000256" key="2">
    <source>
        <dbReference type="ARBA" id="ARBA00022741"/>
    </source>
</evidence>
<evidence type="ECO:0000256" key="1">
    <source>
        <dbReference type="ARBA" id="ARBA00022448"/>
    </source>
</evidence>
<sequence length="285" mass="31331">MSESASNTSNSQGPKPIVDGNASMMEANTPIIEAKGLWKEYGSHVVIERLNIKVMAGEFISILGTSGCGKSTFLNMLLGTQAPSRGQLLLDGEPLSSEPGPERGIVFQKYSVFPHMTALQNIMVADELEMSRLTGRIWGSGRAVLRDKAMAQLDKLGLAHAADKYPAEMSGGMQQRLAIAQALMKKPRILLLDEPFGALDPGIRKDMHELINQIWQEQNLTIFMITHDLHEGFKLGSRLWVFDKPRFDPQAPERFGSQVTFDIPLNSTGQDALIASLQAKQQDVA</sequence>
<keyword evidence="3" id="KW-0067">ATP-binding</keyword>
<dbReference type="SUPFAM" id="SSF52540">
    <property type="entry name" value="P-loop containing nucleoside triphosphate hydrolases"/>
    <property type="match status" value="1"/>
</dbReference>
<evidence type="ECO:0000256" key="3">
    <source>
        <dbReference type="ARBA" id="ARBA00022840"/>
    </source>
</evidence>
<dbReference type="EMBL" id="AJWN02000071">
    <property type="protein sequence ID" value="OEE59991.1"/>
    <property type="molecule type" value="Genomic_DNA"/>
</dbReference>
<dbReference type="PANTHER" id="PTHR42781">
    <property type="entry name" value="SPERMIDINE/PUTRESCINE IMPORT ATP-BINDING PROTEIN POTA"/>
    <property type="match status" value="1"/>
</dbReference>
<dbReference type="RefSeq" id="WP_016960969.1">
    <property type="nucleotide sequence ID" value="NZ_AJWN02000071.1"/>
</dbReference>
<evidence type="ECO:0000259" key="5">
    <source>
        <dbReference type="PROSITE" id="PS50893"/>
    </source>
</evidence>
<dbReference type="CDD" id="cd03293">
    <property type="entry name" value="ABC_NrtD_SsuB_transporters"/>
    <property type="match status" value="1"/>
</dbReference>
<dbReference type="InterPro" id="IPR003593">
    <property type="entry name" value="AAA+_ATPase"/>
</dbReference>
<dbReference type="Proteomes" id="UP000095039">
    <property type="component" value="Unassembled WGS sequence"/>
</dbReference>
<dbReference type="InterPro" id="IPR003439">
    <property type="entry name" value="ABC_transporter-like_ATP-bd"/>
</dbReference>
<dbReference type="InterPro" id="IPR050093">
    <property type="entry name" value="ABC_SmlMolc_Importer"/>
</dbReference>
<reference evidence="6 7" key="1">
    <citation type="journal article" date="2012" name="Science">
        <title>Ecological populations of bacteria act as socially cohesive units of antibiotic production and resistance.</title>
        <authorList>
            <person name="Cordero O.X."/>
            <person name="Wildschutte H."/>
            <person name="Kirkup B."/>
            <person name="Proehl S."/>
            <person name="Ngo L."/>
            <person name="Hussain F."/>
            <person name="Le Roux F."/>
            <person name="Mincer T."/>
            <person name="Polz M.F."/>
        </authorList>
    </citation>
    <scope>NUCLEOTIDE SEQUENCE [LARGE SCALE GENOMIC DNA]</scope>
    <source>
        <strain evidence="6 7">FF-454</strain>
    </source>
</reference>
<gene>
    <name evidence="6" type="ORF">A1OK_12535</name>
</gene>
<dbReference type="InterPro" id="IPR027417">
    <property type="entry name" value="P-loop_NTPase"/>
</dbReference>
<protein>
    <submittedName>
        <fullName evidence="6">Lauroyl acyltransferase</fullName>
    </submittedName>
</protein>
<dbReference type="SMART" id="SM00382">
    <property type="entry name" value="AAA"/>
    <property type="match status" value="1"/>
</dbReference>
<accession>A0A1E5C3C4</accession>
<feature type="compositionally biased region" description="Polar residues" evidence="4">
    <location>
        <begin position="1"/>
        <end position="13"/>
    </location>
</feature>
<comment type="caution">
    <text evidence="6">The sequence shown here is derived from an EMBL/GenBank/DDBJ whole genome shotgun (WGS) entry which is preliminary data.</text>
</comment>
<feature type="domain" description="ABC transporter" evidence="5">
    <location>
        <begin position="32"/>
        <end position="269"/>
    </location>
</feature>
<dbReference type="Gene3D" id="3.40.50.300">
    <property type="entry name" value="P-loop containing nucleotide triphosphate hydrolases"/>
    <property type="match status" value="1"/>
</dbReference>
<keyword evidence="2" id="KW-0547">Nucleotide-binding</keyword>
<keyword evidence="6" id="KW-0808">Transferase</keyword>
<evidence type="ECO:0000313" key="6">
    <source>
        <dbReference type="EMBL" id="OEE59991.1"/>
    </source>
</evidence>
<dbReference type="PROSITE" id="PS00211">
    <property type="entry name" value="ABC_TRANSPORTER_1"/>
    <property type="match status" value="1"/>
</dbReference>
<dbReference type="GO" id="GO:0005524">
    <property type="term" value="F:ATP binding"/>
    <property type="evidence" value="ECO:0007669"/>
    <property type="project" value="UniProtKB-KW"/>
</dbReference>
<dbReference type="PANTHER" id="PTHR42781:SF8">
    <property type="entry name" value="BICARBONATE TRANSPORT ATP-BINDING PROTEIN CMPC"/>
    <property type="match status" value="1"/>
</dbReference>
<evidence type="ECO:0000313" key="7">
    <source>
        <dbReference type="Proteomes" id="UP000095039"/>
    </source>
</evidence>
<dbReference type="InterPro" id="IPR017871">
    <property type="entry name" value="ABC_transporter-like_CS"/>
</dbReference>
<keyword evidence="6" id="KW-0012">Acyltransferase</keyword>
<name>A0A1E5C3C4_9GAMM</name>
<evidence type="ECO:0000256" key="4">
    <source>
        <dbReference type="SAM" id="MobiDB-lite"/>
    </source>
</evidence>
<dbReference type="PROSITE" id="PS50893">
    <property type="entry name" value="ABC_TRANSPORTER_2"/>
    <property type="match status" value="1"/>
</dbReference>
<organism evidence="6 7">
    <name type="scientific">Enterovibrio norvegicus FF-454</name>
    <dbReference type="NCBI Taxonomy" id="1185651"/>
    <lineage>
        <taxon>Bacteria</taxon>
        <taxon>Pseudomonadati</taxon>
        <taxon>Pseudomonadota</taxon>
        <taxon>Gammaproteobacteria</taxon>
        <taxon>Vibrionales</taxon>
        <taxon>Vibrionaceae</taxon>
        <taxon>Enterovibrio</taxon>
    </lineage>
</organism>
<dbReference type="Pfam" id="PF00005">
    <property type="entry name" value="ABC_tran"/>
    <property type="match status" value="1"/>
</dbReference>
<keyword evidence="1" id="KW-0813">Transport</keyword>
<dbReference type="GO" id="GO:0016746">
    <property type="term" value="F:acyltransferase activity"/>
    <property type="evidence" value="ECO:0007669"/>
    <property type="project" value="UniProtKB-KW"/>
</dbReference>
<dbReference type="AlphaFoldDB" id="A0A1E5C3C4"/>
<proteinExistence type="predicted"/>
<feature type="region of interest" description="Disordered" evidence="4">
    <location>
        <begin position="1"/>
        <end position="22"/>
    </location>
</feature>
<dbReference type="GO" id="GO:0016887">
    <property type="term" value="F:ATP hydrolysis activity"/>
    <property type="evidence" value="ECO:0007669"/>
    <property type="project" value="InterPro"/>
</dbReference>